<feature type="transmembrane region" description="Helical" evidence="5">
    <location>
        <begin position="37"/>
        <end position="63"/>
    </location>
</feature>
<dbReference type="SUPFAM" id="SSF141322">
    <property type="entry name" value="NfeD domain-like"/>
    <property type="match status" value="1"/>
</dbReference>
<dbReference type="PANTHER" id="PTHR33507:SF3">
    <property type="entry name" value="INNER MEMBRANE PROTEIN YBBJ"/>
    <property type="match status" value="1"/>
</dbReference>
<protein>
    <submittedName>
        <fullName evidence="7">NfeD family protein</fullName>
    </submittedName>
</protein>
<keyword evidence="8" id="KW-1185">Reference proteome</keyword>
<dbReference type="Proteomes" id="UP001205920">
    <property type="component" value="Unassembled WGS sequence"/>
</dbReference>
<dbReference type="PANTHER" id="PTHR33507">
    <property type="entry name" value="INNER MEMBRANE PROTEIN YBBJ"/>
    <property type="match status" value="1"/>
</dbReference>
<keyword evidence="3 5" id="KW-1133">Transmembrane helix</keyword>
<evidence type="ECO:0000256" key="2">
    <source>
        <dbReference type="ARBA" id="ARBA00022692"/>
    </source>
</evidence>
<evidence type="ECO:0000313" key="7">
    <source>
        <dbReference type="EMBL" id="MCO6393698.1"/>
    </source>
</evidence>
<name>A0AAW5HTU6_9CORY</name>
<keyword evidence="2 5" id="KW-0812">Transmembrane</keyword>
<dbReference type="InterPro" id="IPR012340">
    <property type="entry name" value="NA-bd_OB-fold"/>
</dbReference>
<comment type="caution">
    <text evidence="7">The sequence shown here is derived from an EMBL/GenBank/DDBJ whole genome shotgun (WGS) entry which is preliminary data.</text>
</comment>
<comment type="subcellular location">
    <subcellularLocation>
        <location evidence="1">Membrane</location>
        <topology evidence="1">Multi-pass membrane protein</topology>
    </subcellularLocation>
</comment>
<evidence type="ECO:0000313" key="8">
    <source>
        <dbReference type="Proteomes" id="UP001205920"/>
    </source>
</evidence>
<organism evidence="7 8">
    <name type="scientific">Corynebacterium lipophilum</name>
    <dbReference type="NCBI Taxonomy" id="2804918"/>
    <lineage>
        <taxon>Bacteria</taxon>
        <taxon>Bacillati</taxon>
        <taxon>Actinomycetota</taxon>
        <taxon>Actinomycetes</taxon>
        <taxon>Mycobacteriales</taxon>
        <taxon>Corynebacteriaceae</taxon>
        <taxon>Corynebacterium</taxon>
    </lineage>
</organism>
<dbReference type="InterPro" id="IPR052165">
    <property type="entry name" value="Membrane_assoc_protease"/>
</dbReference>
<proteinExistence type="predicted"/>
<evidence type="ECO:0000256" key="4">
    <source>
        <dbReference type="ARBA" id="ARBA00023136"/>
    </source>
</evidence>
<sequence>MGSLIWLGIAVAFAVAELAVGEFTFLMIAAGALTTSAIALAGVPLGVEIGAFVVASAGFWFLLRPYLHRRLRRPSAVGELGQSLIGASAQVVEEITPSSGQIQLDGSLWSARAIDPSHTIKSGSTVIVSDIDGPIAVVWKESP</sequence>
<dbReference type="AlphaFoldDB" id="A0AAW5HTU6"/>
<dbReference type="RefSeq" id="WP_070977209.1">
    <property type="nucleotide sequence ID" value="NZ_JAEUWV010000001.1"/>
</dbReference>
<accession>A0AAW5HTU6</accession>
<keyword evidence="4 5" id="KW-0472">Membrane</keyword>
<gene>
    <name evidence="7" type="ORF">JMN37_01680</name>
</gene>
<dbReference type="InterPro" id="IPR002810">
    <property type="entry name" value="NfeD-like_C"/>
</dbReference>
<reference evidence="7 8" key="1">
    <citation type="submission" date="2021-01" db="EMBL/GenBank/DDBJ databases">
        <title>Identification and Characterization of Corynebacterium sp.</title>
        <authorList>
            <person name="Luo Q."/>
            <person name="Qu P."/>
            <person name="Chen Q."/>
        </authorList>
    </citation>
    <scope>NUCLEOTIDE SEQUENCE [LARGE SCALE GENOMIC DNA]</scope>
    <source>
        <strain evidence="7 8">MC-18</strain>
    </source>
</reference>
<dbReference type="Gene3D" id="2.40.50.140">
    <property type="entry name" value="Nucleic acid-binding proteins"/>
    <property type="match status" value="1"/>
</dbReference>
<feature type="domain" description="NfeD-like C-terminal" evidence="6">
    <location>
        <begin position="82"/>
        <end position="140"/>
    </location>
</feature>
<evidence type="ECO:0000256" key="3">
    <source>
        <dbReference type="ARBA" id="ARBA00022989"/>
    </source>
</evidence>
<dbReference type="EMBL" id="JAEUWV010000001">
    <property type="protein sequence ID" value="MCO6393698.1"/>
    <property type="molecule type" value="Genomic_DNA"/>
</dbReference>
<evidence type="ECO:0000256" key="1">
    <source>
        <dbReference type="ARBA" id="ARBA00004141"/>
    </source>
</evidence>
<dbReference type="Pfam" id="PF01957">
    <property type="entry name" value="NfeD"/>
    <property type="match status" value="1"/>
</dbReference>
<evidence type="ECO:0000259" key="6">
    <source>
        <dbReference type="Pfam" id="PF01957"/>
    </source>
</evidence>
<evidence type="ECO:0000256" key="5">
    <source>
        <dbReference type="SAM" id="Phobius"/>
    </source>
</evidence>
<dbReference type="GO" id="GO:0005886">
    <property type="term" value="C:plasma membrane"/>
    <property type="evidence" value="ECO:0007669"/>
    <property type="project" value="TreeGrafter"/>
</dbReference>